<accession>A0A8S2VWZ5</accession>
<dbReference type="Proteomes" id="UP000676336">
    <property type="component" value="Unassembled WGS sequence"/>
</dbReference>
<sequence>MVEKIGRSEVQISHVSRFISTLPSIMG</sequence>
<dbReference type="AlphaFoldDB" id="A0A8S2VWZ5"/>
<proteinExistence type="predicted"/>
<organism evidence="1 2">
    <name type="scientific">Rotaria magnacalcarata</name>
    <dbReference type="NCBI Taxonomy" id="392030"/>
    <lineage>
        <taxon>Eukaryota</taxon>
        <taxon>Metazoa</taxon>
        <taxon>Spiralia</taxon>
        <taxon>Gnathifera</taxon>
        <taxon>Rotifera</taxon>
        <taxon>Eurotatoria</taxon>
        <taxon>Bdelloidea</taxon>
        <taxon>Philodinida</taxon>
        <taxon>Philodinidae</taxon>
        <taxon>Rotaria</taxon>
    </lineage>
</organism>
<evidence type="ECO:0000313" key="2">
    <source>
        <dbReference type="Proteomes" id="UP000676336"/>
    </source>
</evidence>
<feature type="non-terminal residue" evidence="1">
    <location>
        <position position="27"/>
    </location>
</feature>
<name>A0A8S2VWZ5_9BILA</name>
<gene>
    <name evidence="1" type="ORF">SMN809_LOCUS31411</name>
</gene>
<reference evidence="1" key="1">
    <citation type="submission" date="2021-02" db="EMBL/GenBank/DDBJ databases">
        <authorList>
            <person name="Nowell W R."/>
        </authorList>
    </citation>
    <scope>NUCLEOTIDE SEQUENCE</scope>
</reference>
<protein>
    <submittedName>
        <fullName evidence="1">Uncharacterized protein</fullName>
    </submittedName>
</protein>
<comment type="caution">
    <text evidence="1">The sequence shown here is derived from an EMBL/GenBank/DDBJ whole genome shotgun (WGS) entry which is preliminary data.</text>
</comment>
<evidence type="ECO:0000313" key="1">
    <source>
        <dbReference type="EMBL" id="CAF4422274.1"/>
    </source>
</evidence>
<dbReference type="EMBL" id="CAJOBI010062701">
    <property type="protein sequence ID" value="CAF4422274.1"/>
    <property type="molecule type" value="Genomic_DNA"/>
</dbReference>